<dbReference type="InterPro" id="IPR024747">
    <property type="entry name" value="Pyridox_Oxase-rel"/>
</dbReference>
<dbReference type="EMBL" id="JADEXG010000023">
    <property type="protein sequence ID" value="MBE9077875.1"/>
    <property type="molecule type" value="Genomic_DNA"/>
</dbReference>
<gene>
    <name evidence="2" type="ORF">IQ241_11310</name>
</gene>
<organism evidence="2 3">
    <name type="scientific">Vasconcelosia minhoensis LEGE 07310</name>
    <dbReference type="NCBI Taxonomy" id="915328"/>
    <lineage>
        <taxon>Bacteria</taxon>
        <taxon>Bacillati</taxon>
        <taxon>Cyanobacteriota</taxon>
        <taxon>Cyanophyceae</taxon>
        <taxon>Nodosilineales</taxon>
        <taxon>Cymatolegaceae</taxon>
        <taxon>Vasconcelosia</taxon>
        <taxon>Vasconcelosia minhoensis</taxon>
    </lineage>
</organism>
<protein>
    <submittedName>
        <fullName evidence="2">Pyridoxamine 5'-phosphate oxidase family protein</fullName>
    </submittedName>
</protein>
<name>A0A8J7A872_9CYAN</name>
<proteinExistence type="predicted"/>
<evidence type="ECO:0000256" key="1">
    <source>
        <dbReference type="SAM" id="MobiDB-lite"/>
    </source>
</evidence>
<dbReference type="SUPFAM" id="SSF50475">
    <property type="entry name" value="FMN-binding split barrel"/>
    <property type="match status" value="1"/>
</dbReference>
<dbReference type="Proteomes" id="UP000636505">
    <property type="component" value="Unassembled WGS sequence"/>
</dbReference>
<dbReference type="Pfam" id="PF12900">
    <property type="entry name" value="Pyridox_ox_2"/>
    <property type="match status" value="1"/>
</dbReference>
<comment type="caution">
    <text evidence="2">The sequence shown here is derived from an EMBL/GenBank/DDBJ whole genome shotgun (WGS) entry which is preliminary data.</text>
</comment>
<dbReference type="Gene3D" id="2.30.110.10">
    <property type="entry name" value="Electron Transport, Fmn-binding Protein, Chain A"/>
    <property type="match status" value="1"/>
</dbReference>
<dbReference type="AlphaFoldDB" id="A0A8J7A872"/>
<dbReference type="PANTHER" id="PTHR34071:SF2">
    <property type="entry name" value="FLAVIN-NUCLEOTIDE-BINDING PROTEIN"/>
    <property type="match status" value="1"/>
</dbReference>
<evidence type="ECO:0000313" key="3">
    <source>
        <dbReference type="Proteomes" id="UP000636505"/>
    </source>
</evidence>
<evidence type="ECO:0000313" key="2">
    <source>
        <dbReference type="EMBL" id="MBE9077875.1"/>
    </source>
</evidence>
<dbReference type="RefSeq" id="WP_193907120.1">
    <property type="nucleotide sequence ID" value="NZ_JADEXG010000023.1"/>
</dbReference>
<accession>A0A8J7A872</accession>
<feature type="compositionally biased region" description="Basic residues" evidence="1">
    <location>
        <begin position="22"/>
        <end position="32"/>
    </location>
</feature>
<sequence length="235" mass="25809">MNQINPQAQPEPPHSEPLLKTSRSKVRRVPKRGHYDRQQVYQILDEGLVCHVGFVVDGQPFVIPTAYGRVEDQFYIHGSPASRMLRNLQQGIPVCITVTLIDGLVLARSAFHHSMNYRSVVLFGTATPVLEPDLKLAALKAFTENIIPGRWNDIRLPSRQEMAATLVLALPIAEASAKVRTGPPKDDEADYALPIWAGEIPLRHSPAPAIPDPVLSDDIAIPAYVAGYNPVGDAM</sequence>
<keyword evidence="3" id="KW-1185">Reference proteome</keyword>
<feature type="region of interest" description="Disordered" evidence="1">
    <location>
        <begin position="1"/>
        <end position="32"/>
    </location>
</feature>
<dbReference type="InterPro" id="IPR012349">
    <property type="entry name" value="Split_barrel_FMN-bd"/>
</dbReference>
<reference evidence="2" key="1">
    <citation type="submission" date="2020-10" db="EMBL/GenBank/DDBJ databases">
        <authorList>
            <person name="Castelo-Branco R."/>
            <person name="Eusebio N."/>
            <person name="Adriana R."/>
            <person name="Vieira A."/>
            <person name="Brugerolle De Fraissinette N."/>
            <person name="Rezende De Castro R."/>
            <person name="Schneider M.P."/>
            <person name="Vasconcelos V."/>
            <person name="Leao P.N."/>
        </authorList>
    </citation>
    <scope>NUCLEOTIDE SEQUENCE</scope>
    <source>
        <strain evidence="2">LEGE 07310</strain>
    </source>
</reference>
<dbReference type="PANTHER" id="PTHR34071">
    <property type="entry name" value="5-NITROIMIDAZOLE ANTIBIOTICS RESISTANCE PROTEIN, NIMA-FAMILY-RELATED PROTEIN-RELATED"/>
    <property type="match status" value="1"/>
</dbReference>